<dbReference type="KEGG" id="plv:ERIC2_c24320"/>
<reference evidence="1 2" key="1">
    <citation type="journal article" date="2014" name="PLoS ONE">
        <title>How to Kill the Honey Bee Larva: Genomic Potential and Virulence Mechanisms of Paenibacillus larvae.</title>
        <authorList>
            <person name="Djukic M."/>
            <person name="Brzuszkiewicz E."/>
            <person name="Funfhaus A."/>
            <person name="Voss J."/>
            <person name="Gollnow K."/>
            <person name="Poppinga L."/>
            <person name="Liesegang H."/>
            <person name="Garcia-Gonzalez E."/>
            <person name="Genersch E."/>
            <person name="Daniel R."/>
        </authorList>
    </citation>
    <scope>NUCLEOTIDE SEQUENCE [LARGE SCALE GENOMIC DNA]</scope>
    <source>
        <strain evidence="1 2">DSM 25430</strain>
    </source>
</reference>
<organism evidence="1 2">
    <name type="scientific">Paenibacillus larvae subsp. larvae DSM 25430</name>
    <dbReference type="NCBI Taxonomy" id="697284"/>
    <lineage>
        <taxon>Bacteria</taxon>
        <taxon>Bacillati</taxon>
        <taxon>Bacillota</taxon>
        <taxon>Bacilli</taxon>
        <taxon>Bacillales</taxon>
        <taxon>Paenibacillaceae</taxon>
        <taxon>Paenibacillus</taxon>
    </lineage>
</organism>
<dbReference type="InterPro" id="IPR009097">
    <property type="entry name" value="Cyclic_Pdiesterase"/>
</dbReference>
<dbReference type="Pfam" id="PF13563">
    <property type="entry name" value="2_5_RNA_ligase2"/>
    <property type="match status" value="1"/>
</dbReference>
<gene>
    <name evidence="1" type="ORF">ERIC2_c24320</name>
</gene>
<dbReference type="PATRIC" id="fig|697284.3.peg.2321"/>
<accession>V9W7U6</accession>
<sequence>MPLKKDIIQTKGIIYKGGIFCMQFGIAIHPSKEVRDFVNSYRKRFDPYYSVIAPHLTIREKEDWSSDKLEQASLHLEEVTKNWAPFSIHFNRFSSFYPVNNVIYLALSDPKPVTDLHMAINSGVLGEQQRPYVYNPHVTIGQKMDSDELHDVLASLRKKPVDYTSPVDEIHLFVREGEASWNIHQTFILRG</sequence>
<protein>
    <recommendedName>
        <fullName evidence="3">Phosphoesterase</fullName>
    </recommendedName>
</protein>
<dbReference type="AlphaFoldDB" id="V9W7U6"/>
<dbReference type="eggNOG" id="COG1514">
    <property type="taxonomic scope" value="Bacteria"/>
</dbReference>
<dbReference type="EMBL" id="CP003355">
    <property type="protein sequence ID" value="AHD06223.1"/>
    <property type="molecule type" value="Genomic_DNA"/>
</dbReference>
<dbReference type="NCBIfam" id="NF010223">
    <property type="entry name" value="PRK13679.1"/>
    <property type="match status" value="1"/>
</dbReference>
<proteinExistence type="predicted"/>
<keyword evidence="2" id="KW-1185">Reference proteome</keyword>
<dbReference type="Proteomes" id="UP000029431">
    <property type="component" value="Chromosome"/>
</dbReference>
<dbReference type="InterPro" id="IPR050580">
    <property type="entry name" value="2H_phosphoesterase_YjcG-like"/>
</dbReference>
<evidence type="ECO:0008006" key="3">
    <source>
        <dbReference type="Google" id="ProtNLM"/>
    </source>
</evidence>
<evidence type="ECO:0000313" key="2">
    <source>
        <dbReference type="Proteomes" id="UP000029431"/>
    </source>
</evidence>
<dbReference type="SUPFAM" id="SSF55144">
    <property type="entry name" value="LigT-like"/>
    <property type="match status" value="1"/>
</dbReference>
<dbReference type="PANTHER" id="PTHR40037">
    <property type="entry name" value="PHOSPHOESTERASE YJCG-RELATED"/>
    <property type="match status" value="1"/>
</dbReference>
<dbReference type="Gene3D" id="3.90.1140.10">
    <property type="entry name" value="Cyclic phosphodiesterase"/>
    <property type="match status" value="1"/>
</dbReference>
<dbReference type="PANTHER" id="PTHR40037:SF1">
    <property type="entry name" value="PHOSPHOESTERASE SAOUHSC_00951-RELATED"/>
    <property type="match status" value="1"/>
</dbReference>
<evidence type="ECO:0000313" key="1">
    <source>
        <dbReference type="EMBL" id="AHD06223.1"/>
    </source>
</evidence>
<name>V9W7U6_9BACL</name>
<dbReference type="HOGENOM" id="CLU_132020_0_0_9"/>